<evidence type="ECO:0000259" key="1">
    <source>
        <dbReference type="Pfam" id="PF01636"/>
    </source>
</evidence>
<dbReference type="EnsemblFungi" id="MAPG_06127T0">
    <property type="protein sequence ID" value="MAPG_06127T0"/>
    <property type="gene ID" value="MAPG_06127"/>
</dbReference>
<evidence type="ECO:0000313" key="3">
    <source>
        <dbReference type="EnsemblFungi" id="MAPG_06127T0"/>
    </source>
</evidence>
<dbReference type="PANTHER" id="PTHR21310">
    <property type="entry name" value="AMINOGLYCOSIDE PHOSPHOTRANSFERASE-RELATED-RELATED"/>
    <property type="match status" value="1"/>
</dbReference>
<proteinExistence type="predicted"/>
<dbReference type="VEuPathDB" id="FungiDB:MAPG_06127"/>
<dbReference type="PANTHER" id="PTHR21310:SF15">
    <property type="entry name" value="AMINOGLYCOSIDE PHOSPHOTRANSFERASE DOMAIN-CONTAINING PROTEIN"/>
    <property type="match status" value="1"/>
</dbReference>
<sequence>MASPNQVGYQDRLDFIHGEILTKHLGLSDDTAKRTIVSPIHYDPNFQFKYNNFVYHIKVADASPALSQQQPGCVPIPSGTSDFVLRLGNREAEGMHGTTRVENEVAIMSMASAALRHIKPHVVPRVFAWGSSAADSQGWILQERMSGVSGDEAMDKMDPSQKREVGWRADGVRERLEAFLETGISAQFASLASREERVIAHGDLYTNNILVDPSSARITALLDYDFSSIQHPCYDFLRSIDPDWGQMPEWIKDQPDEDGSVALRRAKLNGTFPSPLPANTEAIQWDLAAAWEHELEKLDAKRPSTIVGMENIANVDSLLSAVLPFQLSNPDFLHGKEQAEVDQMRRYFGRKLVALMEHMGL</sequence>
<dbReference type="InterPro" id="IPR002575">
    <property type="entry name" value="Aminoglycoside_PTrfase"/>
</dbReference>
<dbReference type="OMA" id="QGWILQE"/>
<protein>
    <recommendedName>
        <fullName evidence="1">Aminoglycoside phosphotransferase domain-containing protein</fullName>
    </recommendedName>
</protein>
<reference evidence="3" key="4">
    <citation type="journal article" date="2015" name="G3 (Bethesda)">
        <title>Genome sequences of three phytopathogenic species of the Magnaporthaceae family of fungi.</title>
        <authorList>
            <person name="Okagaki L.H."/>
            <person name="Nunes C.C."/>
            <person name="Sailsbery J."/>
            <person name="Clay B."/>
            <person name="Brown D."/>
            <person name="John T."/>
            <person name="Oh Y."/>
            <person name="Young N."/>
            <person name="Fitzgerald M."/>
            <person name="Haas B.J."/>
            <person name="Zeng Q."/>
            <person name="Young S."/>
            <person name="Adiconis X."/>
            <person name="Fan L."/>
            <person name="Levin J.Z."/>
            <person name="Mitchell T.K."/>
            <person name="Okubara P.A."/>
            <person name="Farman M.L."/>
            <person name="Kohn L.M."/>
            <person name="Birren B."/>
            <person name="Ma L.-J."/>
            <person name="Dean R.A."/>
        </authorList>
    </citation>
    <scope>NUCLEOTIDE SEQUENCE</scope>
    <source>
        <strain evidence="3">ATCC 64411 / 73-15</strain>
    </source>
</reference>
<dbReference type="Pfam" id="PF01636">
    <property type="entry name" value="APH"/>
    <property type="match status" value="1"/>
</dbReference>
<reference evidence="4" key="2">
    <citation type="submission" date="2010-05" db="EMBL/GenBank/DDBJ databases">
        <title>The genome sequence of Magnaporthe poae strain ATCC 64411.</title>
        <authorList>
            <person name="Ma L.-J."/>
            <person name="Dead R."/>
            <person name="Young S."/>
            <person name="Zeng Q."/>
            <person name="Koehrsen M."/>
            <person name="Alvarado L."/>
            <person name="Berlin A."/>
            <person name="Chapman S.B."/>
            <person name="Chen Z."/>
            <person name="Freedman E."/>
            <person name="Gellesch M."/>
            <person name="Goldberg J."/>
            <person name="Griggs A."/>
            <person name="Gujja S."/>
            <person name="Heilman E.R."/>
            <person name="Heiman D."/>
            <person name="Hepburn T."/>
            <person name="Howarth C."/>
            <person name="Jen D."/>
            <person name="Larson L."/>
            <person name="Mehta T."/>
            <person name="Neiman D."/>
            <person name="Pearson M."/>
            <person name="Roberts A."/>
            <person name="Saif S."/>
            <person name="Shea T."/>
            <person name="Shenoy N."/>
            <person name="Sisk P."/>
            <person name="Stolte C."/>
            <person name="Sykes S."/>
            <person name="Walk T."/>
            <person name="White J."/>
            <person name="Yandava C."/>
            <person name="Haas B."/>
            <person name="Nusbaum C."/>
            <person name="Birren B."/>
        </authorList>
    </citation>
    <scope>NUCLEOTIDE SEQUENCE [LARGE SCALE GENOMIC DNA]</scope>
    <source>
        <strain evidence="4">ATCC 64411 / 73-15</strain>
    </source>
</reference>
<dbReference type="AlphaFoldDB" id="A0A0C4E176"/>
<dbReference type="eggNOG" id="ENOG502SIZM">
    <property type="taxonomic scope" value="Eukaryota"/>
</dbReference>
<dbReference type="Proteomes" id="UP000011715">
    <property type="component" value="Unassembled WGS sequence"/>
</dbReference>
<gene>
    <name evidence="2" type="ORF">MAPG_06127</name>
</gene>
<dbReference type="SUPFAM" id="SSF56112">
    <property type="entry name" value="Protein kinase-like (PK-like)"/>
    <property type="match status" value="1"/>
</dbReference>
<reference evidence="2" key="3">
    <citation type="submission" date="2011-03" db="EMBL/GenBank/DDBJ databases">
        <title>Annotation of Magnaporthe poae ATCC 64411.</title>
        <authorList>
            <person name="Ma L.-J."/>
            <person name="Dead R."/>
            <person name="Young S.K."/>
            <person name="Zeng Q."/>
            <person name="Gargeya S."/>
            <person name="Fitzgerald M."/>
            <person name="Haas B."/>
            <person name="Abouelleil A."/>
            <person name="Alvarado L."/>
            <person name="Arachchi H.M."/>
            <person name="Berlin A."/>
            <person name="Brown A."/>
            <person name="Chapman S.B."/>
            <person name="Chen Z."/>
            <person name="Dunbar C."/>
            <person name="Freedman E."/>
            <person name="Gearin G."/>
            <person name="Gellesch M."/>
            <person name="Goldberg J."/>
            <person name="Griggs A."/>
            <person name="Gujja S."/>
            <person name="Heiman D."/>
            <person name="Howarth C."/>
            <person name="Larson L."/>
            <person name="Lui A."/>
            <person name="MacDonald P.J.P."/>
            <person name="Mehta T."/>
            <person name="Montmayeur A."/>
            <person name="Murphy C."/>
            <person name="Neiman D."/>
            <person name="Pearson M."/>
            <person name="Priest M."/>
            <person name="Roberts A."/>
            <person name="Saif S."/>
            <person name="Shea T."/>
            <person name="Shenoy N."/>
            <person name="Sisk P."/>
            <person name="Stolte C."/>
            <person name="Sykes S."/>
            <person name="Yandava C."/>
            <person name="Wortman J."/>
            <person name="Nusbaum C."/>
            <person name="Birren B."/>
        </authorList>
    </citation>
    <scope>NUCLEOTIDE SEQUENCE</scope>
    <source>
        <strain evidence="2">ATCC 64411</strain>
    </source>
</reference>
<accession>A0A0C4E176</accession>
<reference evidence="2" key="1">
    <citation type="submission" date="2010-05" db="EMBL/GenBank/DDBJ databases">
        <title>The Genome Sequence of Magnaporthe poae strain ATCC 64411.</title>
        <authorList>
            <consortium name="The Broad Institute Genome Sequencing Platform"/>
            <consortium name="Broad Institute Genome Sequencing Center for Infectious Disease"/>
            <person name="Ma L.-J."/>
            <person name="Dead R."/>
            <person name="Young S."/>
            <person name="Zeng Q."/>
            <person name="Koehrsen M."/>
            <person name="Alvarado L."/>
            <person name="Berlin A."/>
            <person name="Chapman S.B."/>
            <person name="Chen Z."/>
            <person name="Freedman E."/>
            <person name="Gellesch M."/>
            <person name="Goldberg J."/>
            <person name="Griggs A."/>
            <person name="Gujja S."/>
            <person name="Heilman E.R."/>
            <person name="Heiman D."/>
            <person name="Hepburn T."/>
            <person name="Howarth C."/>
            <person name="Jen D."/>
            <person name="Larson L."/>
            <person name="Mehta T."/>
            <person name="Neiman D."/>
            <person name="Pearson M."/>
            <person name="Roberts A."/>
            <person name="Saif S."/>
            <person name="Shea T."/>
            <person name="Shenoy N."/>
            <person name="Sisk P."/>
            <person name="Stolte C."/>
            <person name="Sykes S."/>
            <person name="Walk T."/>
            <person name="White J."/>
            <person name="Yandava C."/>
            <person name="Haas B."/>
            <person name="Nusbaum C."/>
            <person name="Birren B."/>
        </authorList>
    </citation>
    <scope>NUCLEOTIDE SEQUENCE</scope>
    <source>
        <strain evidence="2">ATCC 64411</strain>
    </source>
</reference>
<dbReference type="InterPro" id="IPR011009">
    <property type="entry name" value="Kinase-like_dom_sf"/>
</dbReference>
<dbReference type="STRING" id="644358.A0A0C4E176"/>
<dbReference type="Gene3D" id="3.90.1200.10">
    <property type="match status" value="1"/>
</dbReference>
<dbReference type="EMBL" id="ADBL01001468">
    <property type="status" value="NOT_ANNOTATED_CDS"/>
    <property type="molecule type" value="Genomic_DNA"/>
</dbReference>
<evidence type="ECO:0000313" key="2">
    <source>
        <dbReference type="EMBL" id="KLU87122.1"/>
    </source>
</evidence>
<dbReference type="EMBL" id="ADBL01001469">
    <property type="status" value="NOT_ANNOTATED_CDS"/>
    <property type="molecule type" value="Genomic_DNA"/>
</dbReference>
<dbReference type="InterPro" id="IPR051678">
    <property type="entry name" value="AGP_Transferase"/>
</dbReference>
<reference evidence="3" key="5">
    <citation type="submission" date="2015-06" db="UniProtKB">
        <authorList>
            <consortium name="EnsemblFungi"/>
        </authorList>
    </citation>
    <scope>IDENTIFICATION</scope>
    <source>
        <strain evidence="3">ATCC 64411</strain>
    </source>
</reference>
<dbReference type="OrthoDB" id="2831558at2759"/>
<keyword evidence="4" id="KW-1185">Reference proteome</keyword>
<evidence type="ECO:0000313" key="4">
    <source>
        <dbReference type="Proteomes" id="UP000011715"/>
    </source>
</evidence>
<name>A0A0C4E176_MAGP6</name>
<organism evidence="3 4">
    <name type="scientific">Magnaporthiopsis poae (strain ATCC 64411 / 73-15)</name>
    <name type="common">Kentucky bluegrass fungus</name>
    <name type="synonym">Magnaporthe poae</name>
    <dbReference type="NCBI Taxonomy" id="644358"/>
    <lineage>
        <taxon>Eukaryota</taxon>
        <taxon>Fungi</taxon>
        <taxon>Dikarya</taxon>
        <taxon>Ascomycota</taxon>
        <taxon>Pezizomycotina</taxon>
        <taxon>Sordariomycetes</taxon>
        <taxon>Sordariomycetidae</taxon>
        <taxon>Magnaporthales</taxon>
        <taxon>Magnaporthaceae</taxon>
        <taxon>Magnaporthiopsis</taxon>
    </lineage>
</organism>
<feature type="domain" description="Aminoglycoside phosphotransferase" evidence="1">
    <location>
        <begin position="166"/>
        <end position="254"/>
    </location>
</feature>
<dbReference type="EMBL" id="GL876970">
    <property type="protein sequence ID" value="KLU87122.1"/>
    <property type="molecule type" value="Genomic_DNA"/>
</dbReference>